<feature type="compositionally biased region" description="Basic and acidic residues" evidence="1">
    <location>
        <begin position="1"/>
        <end position="24"/>
    </location>
</feature>
<accession>A0ABW1ZGM6</accession>
<proteinExistence type="predicted"/>
<name>A0ABW1ZGM6_9DEIO</name>
<keyword evidence="3" id="KW-1185">Reference proteome</keyword>
<dbReference type="RefSeq" id="WP_380053773.1">
    <property type="nucleotide sequence ID" value="NZ_JBHSWB010000001.1"/>
</dbReference>
<evidence type="ECO:0000313" key="2">
    <source>
        <dbReference type="EMBL" id="MFC6659241.1"/>
    </source>
</evidence>
<protein>
    <submittedName>
        <fullName evidence="2">Uncharacterized protein</fullName>
    </submittedName>
</protein>
<feature type="region of interest" description="Disordered" evidence="1">
    <location>
        <begin position="1"/>
        <end position="42"/>
    </location>
</feature>
<gene>
    <name evidence="2" type="ORF">ACFP90_01825</name>
</gene>
<sequence>MIGGADRDGNGVYGETHELRDERQVTLGEANPSADVGDLTPR</sequence>
<dbReference type="Proteomes" id="UP001596317">
    <property type="component" value="Unassembled WGS sequence"/>
</dbReference>
<organism evidence="2 3">
    <name type="scientific">Deinococcus multiflagellatus</name>
    <dbReference type="NCBI Taxonomy" id="1656887"/>
    <lineage>
        <taxon>Bacteria</taxon>
        <taxon>Thermotogati</taxon>
        <taxon>Deinococcota</taxon>
        <taxon>Deinococci</taxon>
        <taxon>Deinococcales</taxon>
        <taxon>Deinococcaceae</taxon>
        <taxon>Deinococcus</taxon>
    </lineage>
</organism>
<dbReference type="EMBL" id="JBHSWB010000001">
    <property type="protein sequence ID" value="MFC6659241.1"/>
    <property type="molecule type" value="Genomic_DNA"/>
</dbReference>
<evidence type="ECO:0000313" key="3">
    <source>
        <dbReference type="Proteomes" id="UP001596317"/>
    </source>
</evidence>
<comment type="caution">
    <text evidence="2">The sequence shown here is derived from an EMBL/GenBank/DDBJ whole genome shotgun (WGS) entry which is preliminary data.</text>
</comment>
<reference evidence="3" key="1">
    <citation type="journal article" date="2019" name="Int. J. Syst. Evol. Microbiol.">
        <title>The Global Catalogue of Microorganisms (GCM) 10K type strain sequencing project: providing services to taxonomists for standard genome sequencing and annotation.</title>
        <authorList>
            <consortium name="The Broad Institute Genomics Platform"/>
            <consortium name="The Broad Institute Genome Sequencing Center for Infectious Disease"/>
            <person name="Wu L."/>
            <person name="Ma J."/>
        </authorList>
    </citation>
    <scope>NUCLEOTIDE SEQUENCE [LARGE SCALE GENOMIC DNA]</scope>
    <source>
        <strain evidence="3">CCUG 63830</strain>
    </source>
</reference>
<evidence type="ECO:0000256" key="1">
    <source>
        <dbReference type="SAM" id="MobiDB-lite"/>
    </source>
</evidence>